<dbReference type="GeneID" id="30145259"/>
<dbReference type="EMBL" id="KV454426">
    <property type="protein sequence ID" value="ODQ82400.1"/>
    <property type="molecule type" value="Genomic_DNA"/>
</dbReference>
<protein>
    <submittedName>
        <fullName evidence="1">Uncharacterized protein</fullName>
    </submittedName>
</protein>
<name>A0A1E3QXK0_9ASCO</name>
<dbReference type="STRING" id="984486.A0A1E3QXK0"/>
<proteinExistence type="predicted"/>
<evidence type="ECO:0000313" key="1">
    <source>
        <dbReference type="EMBL" id="ODQ82400.1"/>
    </source>
</evidence>
<dbReference type="Proteomes" id="UP000094336">
    <property type="component" value="Unassembled WGS sequence"/>
</dbReference>
<dbReference type="RefSeq" id="XP_018987728.1">
    <property type="nucleotide sequence ID" value="XM_019127406.1"/>
</dbReference>
<organism evidence="1 2">
    <name type="scientific">Babjeviella inositovora NRRL Y-12698</name>
    <dbReference type="NCBI Taxonomy" id="984486"/>
    <lineage>
        <taxon>Eukaryota</taxon>
        <taxon>Fungi</taxon>
        <taxon>Dikarya</taxon>
        <taxon>Ascomycota</taxon>
        <taxon>Saccharomycotina</taxon>
        <taxon>Pichiomycetes</taxon>
        <taxon>Serinales incertae sedis</taxon>
        <taxon>Babjeviella</taxon>
    </lineage>
</organism>
<gene>
    <name evidence="1" type="ORF">BABINDRAFT_159003</name>
</gene>
<reference evidence="2" key="1">
    <citation type="submission" date="2016-05" db="EMBL/GenBank/DDBJ databases">
        <title>Comparative genomics of biotechnologically important yeasts.</title>
        <authorList>
            <consortium name="DOE Joint Genome Institute"/>
            <person name="Riley R."/>
            <person name="Haridas S."/>
            <person name="Wolfe K.H."/>
            <person name="Lopes M.R."/>
            <person name="Hittinger C.T."/>
            <person name="Goker M."/>
            <person name="Salamov A."/>
            <person name="Wisecaver J."/>
            <person name="Long T.M."/>
            <person name="Aerts A.L."/>
            <person name="Barry K."/>
            <person name="Choi C."/>
            <person name="Clum A."/>
            <person name="Coughlan A.Y."/>
            <person name="Deshpande S."/>
            <person name="Douglass A.P."/>
            <person name="Hanson S.J."/>
            <person name="Klenk H.-P."/>
            <person name="Labutti K."/>
            <person name="Lapidus A."/>
            <person name="Lindquist E."/>
            <person name="Lipzen A."/>
            <person name="Meier-Kolthoff J.P."/>
            <person name="Ohm R.A."/>
            <person name="Otillar R.P."/>
            <person name="Pangilinan J."/>
            <person name="Peng Y."/>
            <person name="Rokas A."/>
            <person name="Rosa C.A."/>
            <person name="Scheuner C."/>
            <person name="Sibirny A.A."/>
            <person name="Slot J.C."/>
            <person name="Stielow J.B."/>
            <person name="Sun H."/>
            <person name="Kurtzman C.P."/>
            <person name="Blackwell M."/>
            <person name="Grigoriev I.V."/>
            <person name="Jeffries T.W."/>
        </authorList>
    </citation>
    <scope>NUCLEOTIDE SEQUENCE [LARGE SCALE GENOMIC DNA]</scope>
    <source>
        <strain evidence="2">NRRL Y-12698</strain>
    </source>
</reference>
<keyword evidence="2" id="KW-1185">Reference proteome</keyword>
<evidence type="ECO:0000313" key="2">
    <source>
        <dbReference type="Proteomes" id="UP000094336"/>
    </source>
</evidence>
<dbReference type="AlphaFoldDB" id="A0A1E3QXK0"/>
<sequence length="287" mass="33287">MNTIPTYDFEQMIHYSLLNQQPQMQLAQQPFEEARTVVVDGYGLPTPTHGSFSMPYQELTPYQQYQPMMQKNASYEFYPSVYMEPVQMSSYTYATPEVFDFLPPVEACTPSMSYATQPQGYFTPSPSPVTFNDLPQECFSLNSSPLERNHFFMALDNATVSPSQESTKSKHAGSRCHMCNKYIRRDMTRHLRTHESVSRFQCIFPKEECSHKTHQFNRPYDFKKHLLNSHFQFTKASVKKLHNLNEKLPFEGTCPCNKNRVFTANEWLHNHVLSADPAQRCPIASDF</sequence>
<accession>A0A1E3QXK0</accession>
<dbReference type="OrthoDB" id="4091477at2759"/>